<accession>A0ACC1S0Y2</accession>
<dbReference type="Proteomes" id="UP001148629">
    <property type="component" value="Unassembled WGS sequence"/>
</dbReference>
<name>A0ACC1S0Y2_9HYPO</name>
<reference evidence="1" key="1">
    <citation type="submission" date="2022-08" db="EMBL/GenBank/DDBJ databases">
        <title>Genome Sequence of Fusarium decemcellulare.</title>
        <authorList>
            <person name="Buettner E."/>
        </authorList>
    </citation>
    <scope>NUCLEOTIDE SEQUENCE</scope>
    <source>
        <strain evidence="1">Babe19</strain>
    </source>
</reference>
<organism evidence="1 2">
    <name type="scientific">Fusarium decemcellulare</name>
    <dbReference type="NCBI Taxonomy" id="57161"/>
    <lineage>
        <taxon>Eukaryota</taxon>
        <taxon>Fungi</taxon>
        <taxon>Dikarya</taxon>
        <taxon>Ascomycota</taxon>
        <taxon>Pezizomycotina</taxon>
        <taxon>Sordariomycetes</taxon>
        <taxon>Hypocreomycetidae</taxon>
        <taxon>Hypocreales</taxon>
        <taxon>Nectriaceae</taxon>
        <taxon>Fusarium</taxon>
        <taxon>Fusarium decemcellulare species complex</taxon>
    </lineage>
</organism>
<protein>
    <submittedName>
        <fullName evidence="1">Uncharacterized protein</fullName>
    </submittedName>
</protein>
<evidence type="ECO:0000313" key="1">
    <source>
        <dbReference type="EMBL" id="KAJ3529788.1"/>
    </source>
</evidence>
<comment type="caution">
    <text evidence="1">The sequence shown here is derived from an EMBL/GenBank/DDBJ whole genome shotgun (WGS) entry which is preliminary data.</text>
</comment>
<sequence>MLRDQASSERSQTPSSSPEHKITKKRAPWGRPLPQPRTSIPPRQRAKTEEEKEQRNVERVLRNRRSAHNSRERRRLQFESLQQKIIELESQLSIHAKVNATLNQQIAYLQRVAGVSIAQHHEPTLPKHRQSSPFQNTAPVNGNKQTESGCLSISMEPSSFTPYSYGSPPLPEPTLELAMVKQVPESRAQLINLDVPNFHESMANSPQGSENPILDLDWNRDQLGDGAALTDWKADSFLSYALYGDYLSASQLDTIETIDDQDWMQILREPNLGNLGAGSQNFDGTTCAPVNVVLVLALLSPGPGHQVKRDIARDSCRHLRNGLKKDRRLGVLVLSAGATWRLFEASSDEDEDVLYEERDIMAHMETEPNAPHKDWYLDR</sequence>
<evidence type="ECO:0000313" key="2">
    <source>
        <dbReference type="Proteomes" id="UP001148629"/>
    </source>
</evidence>
<keyword evidence="2" id="KW-1185">Reference proteome</keyword>
<dbReference type="EMBL" id="JANRMS010001247">
    <property type="protein sequence ID" value="KAJ3529788.1"/>
    <property type="molecule type" value="Genomic_DNA"/>
</dbReference>
<proteinExistence type="predicted"/>
<gene>
    <name evidence="1" type="ORF">NM208_g9600</name>
</gene>